<evidence type="ECO:0000256" key="10">
    <source>
        <dbReference type="SAM" id="MobiDB-lite"/>
    </source>
</evidence>
<protein>
    <submittedName>
        <fullName evidence="13">Longevity assurance proteins LAG1/LAC1</fullName>
    </submittedName>
</protein>
<dbReference type="GeneID" id="30029902"/>
<feature type="transmembrane region" description="Helical" evidence="11">
    <location>
        <begin position="76"/>
        <end position="94"/>
    </location>
</feature>
<dbReference type="InterPro" id="IPR016439">
    <property type="entry name" value="Lag1/Lac1-like"/>
</dbReference>
<reference evidence="13 14" key="1">
    <citation type="submission" date="2016-05" db="EMBL/GenBank/DDBJ databases">
        <title>Comparative genomics of biotechnologically important yeasts.</title>
        <authorList>
            <consortium name="DOE Joint Genome Institute"/>
            <person name="Riley R."/>
            <person name="Haridas S."/>
            <person name="Wolfe K.H."/>
            <person name="Lopes M.R."/>
            <person name="Hittinger C.T."/>
            <person name="Goker M."/>
            <person name="Salamov A."/>
            <person name="Wisecaver J."/>
            <person name="Long T.M."/>
            <person name="Aerts A.L."/>
            <person name="Barry K."/>
            <person name="Choi C."/>
            <person name="Clum A."/>
            <person name="Coughlan A.Y."/>
            <person name="Deshpande S."/>
            <person name="Douglass A.P."/>
            <person name="Hanson S.J."/>
            <person name="Klenk H.-P."/>
            <person name="LaButti K."/>
            <person name="Lapidus A."/>
            <person name="Lindquist E."/>
            <person name="Lipzen A."/>
            <person name="Meier-kolthoff J.P."/>
            <person name="Ohm R.A."/>
            <person name="Otillar R.P."/>
            <person name="Pangilinan J."/>
            <person name="Peng Y."/>
            <person name="Rokas A."/>
            <person name="Rosa C.A."/>
            <person name="Scheuner C."/>
            <person name="Sibirny A.A."/>
            <person name="Slot J.C."/>
            <person name="Stielow J.B."/>
            <person name="Sun H."/>
            <person name="Kurtzman C.P."/>
            <person name="Blackwell M."/>
            <person name="Grigoriev I.V."/>
            <person name="Jeffries T.W."/>
        </authorList>
    </citation>
    <scope>NUCLEOTIDE SEQUENCE [LARGE SCALE GENOMIC DNA]</scope>
    <source>
        <strain evidence="13 14">NRRL YB-4993</strain>
    </source>
</reference>
<keyword evidence="3" id="KW-0808">Transferase</keyword>
<dbReference type="GO" id="GO:0046513">
    <property type="term" value="P:ceramide biosynthetic process"/>
    <property type="evidence" value="ECO:0007669"/>
    <property type="project" value="InterPro"/>
</dbReference>
<feature type="domain" description="TLC" evidence="12">
    <location>
        <begin position="162"/>
        <end position="378"/>
    </location>
</feature>
<evidence type="ECO:0000256" key="6">
    <source>
        <dbReference type="ARBA" id="ARBA00022989"/>
    </source>
</evidence>
<feature type="compositionally biased region" description="Basic and acidic residues" evidence="10">
    <location>
        <begin position="42"/>
        <end position="55"/>
    </location>
</feature>
<proteinExistence type="inferred from homology"/>
<evidence type="ECO:0000259" key="12">
    <source>
        <dbReference type="PROSITE" id="PS50922"/>
    </source>
</evidence>
<keyword evidence="7 9" id="KW-0472">Membrane</keyword>
<keyword evidence="8" id="KW-0325">Glycoprotein</keyword>
<evidence type="ECO:0000256" key="4">
    <source>
        <dbReference type="ARBA" id="ARBA00022692"/>
    </source>
</evidence>
<keyword evidence="4 9" id="KW-0812">Transmembrane</keyword>
<dbReference type="SMART" id="SM00724">
    <property type="entry name" value="TLC"/>
    <property type="match status" value="1"/>
</dbReference>
<gene>
    <name evidence="13" type="ORF">METBIDRAFT_37884</name>
</gene>
<dbReference type="OrthoDB" id="3053196at2759"/>
<keyword evidence="6 11" id="KW-1133">Transmembrane helix</keyword>
<dbReference type="PANTHER" id="PTHR12560">
    <property type="entry name" value="LONGEVITY ASSURANCE FACTOR 1 LAG1"/>
    <property type="match status" value="1"/>
</dbReference>
<dbReference type="PROSITE" id="PS50922">
    <property type="entry name" value="TLC"/>
    <property type="match status" value="1"/>
</dbReference>
<evidence type="ECO:0000256" key="2">
    <source>
        <dbReference type="ARBA" id="ARBA00009808"/>
    </source>
</evidence>
<feature type="region of interest" description="Disordered" evidence="10">
    <location>
        <begin position="1"/>
        <end position="55"/>
    </location>
</feature>
<keyword evidence="5" id="KW-0256">Endoplasmic reticulum</keyword>
<dbReference type="AlphaFoldDB" id="A0A1A0HGT3"/>
<evidence type="ECO:0000256" key="7">
    <source>
        <dbReference type="ARBA" id="ARBA00023136"/>
    </source>
</evidence>
<feature type="compositionally biased region" description="Polar residues" evidence="10">
    <location>
        <begin position="1"/>
        <end position="11"/>
    </location>
</feature>
<organism evidence="13 14">
    <name type="scientific">Metschnikowia bicuspidata var. bicuspidata NRRL YB-4993</name>
    <dbReference type="NCBI Taxonomy" id="869754"/>
    <lineage>
        <taxon>Eukaryota</taxon>
        <taxon>Fungi</taxon>
        <taxon>Dikarya</taxon>
        <taxon>Ascomycota</taxon>
        <taxon>Saccharomycotina</taxon>
        <taxon>Pichiomycetes</taxon>
        <taxon>Metschnikowiaceae</taxon>
        <taxon>Metschnikowia</taxon>
    </lineage>
</organism>
<name>A0A1A0HGT3_9ASCO</name>
<dbReference type="RefSeq" id="XP_018713687.1">
    <property type="nucleotide sequence ID" value="XM_018856926.1"/>
</dbReference>
<comment type="subcellular location">
    <subcellularLocation>
        <location evidence="1">Endoplasmic reticulum membrane</location>
        <topology evidence="1">Multi-pass membrane protein</topology>
    </subcellularLocation>
</comment>
<accession>A0A1A0HGT3</accession>
<evidence type="ECO:0000256" key="3">
    <source>
        <dbReference type="ARBA" id="ARBA00022679"/>
    </source>
</evidence>
<feature type="transmembrane region" description="Helical" evidence="11">
    <location>
        <begin position="291"/>
        <end position="311"/>
    </location>
</feature>
<evidence type="ECO:0000256" key="1">
    <source>
        <dbReference type="ARBA" id="ARBA00004477"/>
    </source>
</evidence>
<dbReference type="Proteomes" id="UP000092555">
    <property type="component" value="Unassembled WGS sequence"/>
</dbReference>
<feature type="compositionally biased region" description="Polar residues" evidence="10">
    <location>
        <begin position="29"/>
        <end position="40"/>
    </location>
</feature>
<evidence type="ECO:0000313" key="13">
    <source>
        <dbReference type="EMBL" id="OBA23206.1"/>
    </source>
</evidence>
<sequence>MRQTSDSTISQAARKGVSGGNNNVGESSATDYSTANSLQRRQQRDGAKLAEPESRLESGSSNSILLTYREISQHHAWFFPCLIILAHFAVFFMTDEKSDVHQMLAKMMTVSYHIEGTDQYGKGEYDFYFVGFYSLCFTFLREFMMVCIFRPAALYFGIRKETKIKRFMEQTYSMFYYGMLGPFGLWVMSRTPLWLFETTPFYLEYPHTTHDIYFKVYYLGQAAFWVQQSVVLLLQLEKPRKDFHELIAHHIVTIALIWNSYAFHFTWMGLAVYVTMDVSDFFLSFSKTLNYLGSPLAGPFFVIFVGVWIYLRHWINLKIIWSVMTEFLTVGECTLNNATQLYKFWFSQPIVLGLLVALQLLNLYWLFLICRILYRYAVGGVAADERSDEESDGETTVDAKKEE</sequence>
<feature type="transmembrane region" description="Helical" evidence="11">
    <location>
        <begin position="350"/>
        <end position="374"/>
    </location>
</feature>
<dbReference type="STRING" id="869754.A0A1A0HGT3"/>
<comment type="similarity">
    <text evidence="2">Belongs to the sphingosine N-acyltransferase family.</text>
</comment>
<feature type="transmembrane region" description="Helical" evidence="11">
    <location>
        <begin position="246"/>
        <end position="271"/>
    </location>
</feature>
<evidence type="ECO:0000313" key="14">
    <source>
        <dbReference type="Proteomes" id="UP000092555"/>
    </source>
</evidence>
<dbReference type="PANTHER" id="PTHR12560:SF11">
    <property type="entry name" value="CERAMIDE SYNTHASE LAC1-RELATED"/>
    <property type="match status" value="1"/>
</dbReference>
<dbReference type="InterPro" id="IPR006634">
    <property type="entry name" value="TLC-dom"/>
</dbReference>
<feature type="transmembrane region" description="Helical" evidence="11">
    <location>
        <begin position="174"/>
        <end position="196"/>
    </location>
</feature>
<dbReference type="EMBL" id="LXTC01000001">
    <property type="protein sequence ID" value="OBA23206.1"/>
    <property type="molecule type" value="Genomic_DNA"/>
</dbReference>
<keyword evidence="14" id="KW-1185">Reference proteome</keyword>
<dbReference type="GO" id="GO:0050291">
    <property type="term" value="F:sphingosine N-acyltransferase activity"/>
    <property type="evidence" value="ECO:0007669"/>
    <property type="project" value="InterPro"/>
</dbReference>
<evidence type="ECO:0000256" key="11">
    <source>
        <dbReference type="SAM" id="Phobius"/>
    </source>
</evidence>
<evidence type="ECO:0000256" key="5">
    <source>
        <dbReference type="ARBA" id="ARBA00022824"/>
    </source>
</evidence>
<evidence type="ECO:0000256" key="8">
    <source>
        <dbReference type="ARBA" id="ARBA00023180"/>
    </source>
</evidence>
<feature type="transmembrane region" description="Helical" evidence="11">
    <location>
        <begin position="127"/>
        <end position="153"/>
    </location>
</feature>
<evidence type="ECO:0000256" key="9">
    <source>
        <dbReference type="PROSITE-ProRule" id="PRU00205"/>
    </source>
</evidence>
<comment type="caution">
    <text evidence="13">The sequence shown here is derived from an EMBL/GenBank/DDBJ whole genome shotgun (WGS) entry which is preliminary data.</text>
</comment>
<dbReference type="Pfam" id="PF03798">
    <property type="entry name" value="TRAM_LAG1_CLN8"/>
    <property type="match status" value="1"/>
</dbReference>
<dbReference type="GO" id="GO:0005789">
    <property type="term" value="C:endoplasmic reticulum membrane"/>
    <property type="evidence" value="ECO:0007669"/>
    <property type="project" value="UniProtKB-SubCell"/>
</dbReference>